<comment type="caution">
    <text evidence="2">The sequence shown here is derived from an EMBL/GenBank/DDBJ whole genome shotgun (WGS) entry which is preliminary data.</text>
</comment>
<dbReference type="InterPro" id="IPR036375">
    <property type="entry name" value="Hemopexin-like_dom_sf"/>
</dbReference>
<dbReference type="Gene3D" id="2.110.10.10">
    <property type="entry name" value="Hemopexin-like domain"/>
    <property type="match status" value="1"/>
</dbReference>
<feature type="non-terminal residue" evidence="2">
    <location>
        <position position="1"/>
    </location>
</feature>
<dbReference type="SUPFAM" id="SSF50923">
    <property type="entry name" value="Hemopexin-like domain"/>
    <property type="match status" value="1"/>
</dbReference>
<protein>
    <submittedName>
        <fullName evidence="2">Uncharacterized protein</fullName>
    </submittedName>
</protein>
<evidence type="ECO:0000256" key="1">
    <source>
        <dbReference type="PROSITE-ProRule" id="PRU01011"/>
    </source>
</evidence>
<proteinExistence type="predicted"/>
<evidence type="ECO:0000313" key="2">
    <source>
        <dbReference type="EMBL" id="CAF1427522.1"/>
    </source>
</evidence>
<accession>A0A815MTA3</accession>
<feature type="repeat" description="Hemopexin" evidence="1">
    <location>
        <begin position="17"/>
        <end position="65"/>
    </location>
</feature>
<dbReference type="Pfam" id="PF00045">
    <property type="entry name" value="Hemopexin"/>
    <property type="match status" value="1"/>
</dbReference>
<gene>
    <name evidence="2" type="ORF">VCS650_LOCUS38094</name>
</gene>
<dbReference type="SMART" id="SM00120">
    <property type="entry name" value="HX"/>
    <property type="match status" value="1"/>
</dbReference>
<dbReference type="EMBL" id="CAJNON010001097">
    <property type="protein sequence ID" value="CAF1427522.1"/>
    <property type="molecule type" value="Genomic_DNA"/>
</dbReference>
<dbReference type="InterPro" id="IPR018487">
    <property type="entry name" value="Hemopexin-like_repeat"/>
</dbReference>
<sequence length="68" mass="8017">EDDKPPKRLNEQFPGVPADVRTAFTYEGKHYFFTEPDRKVYIFDIKTRRMEPGYPKPMTTGWFACKGN</sequence>
<dbReference type="OrthoDB" id="406838at2759"/>
<name>A0A815MTA3_9BILA</name>
<dbReference type="AlphaFoldDB" id="A0A815MTA3"/>
<dbReference type="PROSITE" id="PS51642">
    <property type="entry name" value="HEMOPEXIN_2"/>
    <property type="match status" value="1"/>
</dbReference>
<evidence type="ECO:0000313" key="3">
    <source>
        <dbReference type="Proteomes" id="UP000663891"/>
    </source>
</evidence>
<organism evidence="2 3">
    <name type="scientific">Adineta steineri</name>
    <dbReference type="NCBI Taxonomy" id="433720"/>
    <lineage>
        <taxon>Eukaryota</taxon>
        <taxon>Metazoa</taxon>
        <taxon>Spiralia</taxon>
        <taxon>Gnathifera</taxon>
        <taxon>Rotifera</taxon>
        <taxon>Eurotatoria</taxon>
        <taxon>Bdelloidea</taxon>
        <taxon>Adinetida</taxon>
        <taxon>Adinetidae</taxon>
        <taxon>Adineta</taxon>
    </lineage>
</organism>
<dbReference type="Proteomes" id="UP000663891">
    <property type="component" value="Unassembled WGS sequence"/>
</dbReference>
<reference evidence="2" key="1">
    <citation type="submission" date="2021-02" db="EMBL/GenBank/DDBJ databases">
        <authorList>
            <person name="Nowell W R."/>
        </authorList>
    </citation>
    <scope>NUCLEOTIDE SEQUENCE</scope>
</reference>